<dbReference type="Pfam" id="PF18986">
    <property type="entry name" value="DUF5719"/>
    <property type="match status" value="1"/>
</dbReference>
<dbReference type="OrthoDB" id="3240451at2"/>
<sequence>MSFARRVFRITGAVVSAAVLIAAGGVALSGALPLPSLPVDSERSTTSTHEVAQLNSSLYCPARMQLADAEDYGDADFQASEGNLTAGMRVSMMGALYQADVSGIDGVSPTSLIGDGALTDGAVRSSVQEASNSHILHARTLQARSFTGARGVVASWASQGDLRGISASSCVSFETTQSFLAPPTSTGWSQQLILVNSSNKATTVTLHVHSTKSSEEVSLETHATATVAAHAETVVDLAAAFASSDMSFVTVSSDAAPVAAVVRAVHMNGLTPQGSDYIQPLALASPRQVIPALSDAATVQMGLYAGESGRAQLTFMGDSGKLGTRSLDYTAHQVFTQTLSSLPAGTRSLLIESTTPVRASALTTSAEADRGQSDFAVSSAESAHTAYALTSPDSVSSRIEVTNASSQKHTARVVAYDDAGNQVGQRDIELNAQSTDSFSLSDIAQRGTSIHITQVEQGAGALVVGQLLTQSSLTDASVAQRSTLTVPSMELSTAQYAVTQRKTLLN</sequence>
<dbReference type="RefSeq" id="WP_086106263.1">
    <property type="nucleotide sequence ID" value="NZ_NEKB01000004.1"/>
</dbReference>
<dbReference type="STRING" id="1160091.B9T39_02570"/>
<dbReference type="EMBL" id="NEKC01000004">
    <property type="protein sequence ID" value="OTA29735.1"/>
    <property type="molecule type" value="Genomic_DNA"/>
</dbReference>
<gene>
    <name evidence="1" type="ORF">B9T39_02570</name>
</gene>
<dbReference type="Proteomes" id="UP000243540">
    <property type="component" value="Unassembled WGS sequence"/>
</dbReference>
<proteinExistence type="predicted"/>
<dbReference type="AlphaFoldDB" id="A0A1Y2SV42"/>
<accession>A0A1Y2SV42</accession>
<dbReference type="InterPro" id="IPR043777">
    <property type="entry name" value="DUF5719"/>
</dbReference>
<reference evidence="1 2" key="1">
    <citation type="submission" date="2017-04" db="EMBL/GenBank/DDBJ databases">
        <title>Draft genome sequences of Alloscardovia macacae UMA81211 and UMA81212 isolated from the feces of a rhesus macaque (Macaca mulatta).</title>
        <authorList>
            <person name="Albert K."/>
            <person name="Sela D.A."/>
        </authorList>
    </citation>
    <scope>NUCLEOTIDE SEQUENCE [LARGE SCALE GENOMIC DNA]</scope>
    <source>
        <strain evidence="1 2">UMA81212</strain>
    </source>
</reference>
<evidence type="ECO:0008006" key="3">
    <source>
        <dbReference type="Google" id="ProtNLM"/>
    </source>
</evidence>
<comment type="caution">
    <text evidence="1">The sequence shown here is derived from an EMBL/GenBank/DDBJ whole genome shotgun (WGS) entry which is preliminary data.</text>
</comment>
<protein>
    <recommendedName>
        <fullName evidence="3">Organic solvents resistance ABC transporter permease</fullName>
    </recommendedName>
</protein>
<evidence type="ECO:0000313" key="2">
    <source>
        <dbReference type="Proteomes" id="UP000243540"/>
    </source>
</evidence>
<evidence type="ECO:0000313" key="1">
    <source>
        <dbReference type="EMBL" id="OTA29735.1"/>
    </source>
</evidence>
<name>A0A1Y2SV42_9BIFI</name>
<organism evidence="1 2">
    <name type="scientific">Alloscardovia macacae</name>
    <dbReference type="NCBI Taxonomy" id="1160091"/>
    <lineage>
        <taxon>Bacteria</taxon>
        <taxon>Bacillati</taxon>
        <taxon>Actinomycetota</taxon>
        <taxon>Actinomycetes</taxon>
        <taxon>Bifidobacteriales</taxon>
        <taxon>Bifidobacteriaceae</taxon>
        <taxon>Alloscardovia</taxon>
    </lineage>
</organism>